<gene>
    <name evidence="1" type="ORF">ENH89_07070</name>
</gene>
<dbReference type="Gene3D" id="3.30.2010.10">
    <property type="entry name" value="Metalloproteases ('zincins'), catalytic domain"/>
    <property type="match status" value="1"/>
</dbReference>
<sequence>MIFREKDFFASFDARDLPPDLLYTFSSSAEADSIVRSIASTVGLIPRFKVFAANVPNTAALIDGEQRLIVYSESWIQNTLENDRWKAVTLMAHEIAHHLNGHTLEASGSRPSIELEADRFAGFSVGRLGGTLPQAQSLYMLLSESGGSTHPPRSARLEAVAVGWKDASAGLGTSPENTTPQNCRSSGACFIFNGELECE</sequence>
<evidence type="ECO:0000313" key="2">
    <source>
        <dbReference type="Proteomes" id="UP000885680"/>
    </source>
</evidence>
<organism evidence="1 2">
    <name type="scientific">Aurantimonas coralicida</name>
    <dbReference type="NCBI Taxonomy" id="182270"/>
    <lineage>
        <taxon>Bacteria</taxon>
        <taxon>Pseudomonadati</taxon>
        <taxon>Pseudomonadota</taxon>
        <taxon>Alphaproteobacteria</taxon>
        <taxon>Hyphomicrobiales</taxon>
        <taxon>Aurantimonadaceae</taxon>
        <taxon>Aurantimonas</taxon>
    </lineage>
</organism>
<dbReference type="EMBL" id="DRGN01000095">
    <property type="protein sequence ID" value="HEU00110.1"/>
    <property type="molecule type" value="Genomic_DNA"/>
</dbReference>
<reference evidence="1" key="1">
    <citation type="journal article" date="2020" name="mSystems">
        <title>Genome- and Community-Level Interaction Insights into Carbon Utilization and Element Cycling Functions of Hydrothermarchaeota in Hydrothermal Sediment.</title>
        <authorList>
            <person name="Zhou Z."/>
            <person name="Liu Y."/>
            <person name="Xu W."/>
            <person name="Pan J."/>
            <person name="Luo Z.H."/>
            <person name="Li M."/>
        </authorList>
    </citation>
    <scope>NUCLEOTIDE SEQUENCE</scope>
    <source>
        <strain evidence="1">HyVt-347</strain>
    </source>
</reference>
<accession>A0A9C9NDL1</accession>
<dbReference type="AlphaFoldDB" id="A0A9C9NDL1"/>
<name>A0A9C9NDL1_9HYPH</name>
<protein>
    <submittedName>
        <fullName evidence="1">Uncharacterized protein</fullName>
    </submittedName>
</protein>
<evidence type="ECO:0000313" key="1">
    <source>
        <dbReference type="EMBL" id="HEU00110.1"/>
    </source>
</evidence>
<dbReference type="Proteomes" id="UP000885680">
    <property type="component" value="Unassembled WGS sequence"/>
</dbReference>
<comment type="caution">
    <text evidence="1">The sequence shown here is derived from an EMBL/GenBank/DDBJ whole genome shotgun (WGS) entry which is preliminary data.</text>
</comment>
<proteinExistence type="predicted"/>